<name>A0A1G2LQW8_9BACT</name>
<reference evidence="3 4" key="1">
    <citation type="journal article" date="2016" name="Nat. Commun.">
        <title>Thousands of microbial genomes shed light on interconnected biogeochemical processes in an aquifer system.</title>
        <authorList>
            <person name="Anantharaman K."/>
            <person name="Brown C.T."/>
            <person name="Hug L.A."/>
            <person name="Sharon I."/>
            <person name="Castelle C.J."/>
            <person name="Probst A.J."/>
            <person name="Thomas B.C."/>
            <person name="Singh A."/>
            <person name="Wilkins M.J."/>
            <person name="Karaoz U."/>
            <person name="Brodie E.L."/>
            <person name="Williams K.H."/>
            <person name="Hubbard S.S."/>
            <person name="Banfield J.F."/>
        </authorList>
    </citation>
    <scope>NUCLEOTIDE SEQUENCE [LARGE SCALE GENOMIC DNA]</scope>
</reference>
<proteinExistence type="predicted"/>
<dbReference type="AlphaFoldDB" id="A0A1G2LQW8"/>
<sequence length="367" mass="39519">MKNLEQEKISDSSAGEAVGENQAVEETKEEKNKISPLGWIIGTLVIVVLFSQFFEVDFKLRTPSKSAKEQAAVVQNISYEEPASANKSDLEEKVLPSEGIVLPVRWGDLGVKMTSVGVIDRNKLETLYAERAASSGASLAPSGRGGLSDEEKKFLDGSDNGNIKITEENSGFVLNLFWALGLGTRNSILESGPMQNYGGIGNFASVGGWTLAEGSAMNHYSRHPLVVLTKEQQKLVEEVSKNIFRPCCNNPTYFPDCNHGMAMLGLLELMASQGVSEEEMYRVALEVNSFWFPDQYLTIAKYLESKGVAWKDVVPKEILGAKYSSASGFSNIASEIEPVENGGGSGCGVESGAPAPRENRGSGGCGV</sequence>
<feature type="region of interest" description="Disordered" evidence="1">
    <location>
        <begin position="341"/>
        <end position="367"/>
    </location>
</feature>
<evidence type="ECO:0000256" key="1">
    <source>
        <dbReference type="SAM" id="MobiDB-lite"/>
    </source>
</evidence>
<dbReference type="Proteomes" id="UP000177171">
    <property type="component" value="Unassembled WGS sequence"/>
</dbReference>
<protein>
    <submittedName>
        <fullName evidence="3">Uncharacterized protein</fullName>
    </submittedName>
</protein>
<feature type="transmembrane region" description="Helical" evidence="2">
    <location>
        <begin position="37"/>
        <end position="54"/>
    </location>
</feature>
<evidence type="ECO:0000256" key="2">
    <source>
        <dbReference type="SAM" id="Phobius"/>
    </source>
</evidence>
<keyword evidence="2" id="KW-0812">Transmembrane</keyword>
<accession>A0A1G2LQW8</accession>
<comment type="caution">
    <text evidence="3">The sequence shown here is derived from an EMBL/GenBank/DDBJ whole genome shotgun (WGS) entry which is preliminary data.</text>
</comment>
<evidence type="ECO:0000313" key="3">
    <source>
        <dbReference type="EMBL" id="OHA14016.1"/>
    </source>
</evidence>
<keyword evidence="2" id="KW-1133">Transmembrane helix</keyword>
<feature type="region of interest" description="Disordered" evidence="1">
    <location>
        <begin position="1"/>
        <end position="27"/>
    </location>
</feature>
<dbReference type="EMBL" id="MHQY01000014">
    <property type="protein sequence ID" value="OHA14016.1"/>
    <property type="molecule type" value="Genomic_DNA"/>
</dbReference>
<evidence type="ECO:0000313" key="4">
    <source>
        <dbReference type="Proteomes" id="UP000177171"/>
    </source>
</evidence>
<gene>
    <name evidence="3" type="ORF">A3G49_06155</name>
</gene>
<keyword evidence="2" id="KW-0472">Membrane</keyword>
<feature type="compositionally biased region" description="Basic and acidic residues" evidence="1">
    <location>
        <begin position="1"/>
        <end position="10"/>
    </location>
</feature>
<organism evidence="3 4">
    <name type="scientific">Candidatus Sungbacteria bacterium RIFCSPLOWO2_12_FULL_41_11</name>
    <dbReference type="NCBI Taxonomy" id="1802286"/>
    <lineage>
        <taxon>Bacteria</taxon>
        <taxon>Candidatus Sungiibacteriota</taxon>
    </lineage>
</organism>